<evidence type="ECO:0000256" key="2">
    <source>
        <dbReference type="ARBA" id="ARBA00022598"/>
    </source>
</evidence>
<dbReference type="SUPFAM" id="SSF52954">
    <property type="entry name" value="Class II aaRS ABD-related"/>
    <property type="match status" value="1"/>
</dbReference>
<dbReference type="Gene3D" id="3.40.50.800">
    <property type="entry name" value="Anticodon-binding domain"/>
    <property type="match status" value="1"/>
</dbReference>
<dbReference type="SUPFAM" id="SSF55681">
    <property type="entry name" value="Class II aaRS and biotin synthetases"/>
    <property type="match status" value="1"/>
</dbReference>
<proteinExistence type="predicted"/>
<dbReference type="InterPro" id="IPR006195">
    <property type="entry name" value="aa-tRNA-synth_II"/>
</dbReference>
<feature type="domain" description="Aminoacyl-transfer RNA synthetases class-II family profile" evidence="9">
    <location>
        <begin position="46"/>
        <end position="358"/>
    </location>
</feature>
<reference evidence="10 11" key="1">
    <citation type="submission" date="2014-07" db="EMBL/GenBank/DDBJ databases">
        <title>Genomic and transcriptomic analysis on Apis cerana provide comprehensive insights into honey bee biology.</title>
        <authorList>
            <person name="Diao Q."/>
            <person name="Sun L."/>
            <person name="Zheng H."/>
            <person name="Zheng H."/>
            <person name="Xu S."/>
            <person name="Wang S."/>
            <person name="Zeng Z."/>
            <person name="Hu F."/>
            <person name="Su S."/>
            <person name="Wu J."/>
        </authorList>
    </citation>
    <scope>NUCLEOTIDE SEQUENCE [LARGE SCALE GENOMIC DNA]</scope>
    <source>
        <tissue evidence="10">Pupae without intestine</tissue>
    </source>
</reference>
<dbReference type="PRINTS" id="PR01046">
    <property type="entry name" value="TRNASYNTHPRO"/>
</dbReference>
<evidence type="ECO:0000313" key="11">
    <source>
        <dbReference type="Proteomes" id="UP000242457"/>
    </source>
</evidence>
<keyword evidence="2" id="KW-0436">Ligase</keyword>
<dbReference type="InterPro" id="IPR045864">
    <property type="entry name" value="aa-tRNA-synth_II/BPL/LPL"/>
</dbReference>
<evidence type="ECO:0000259" key="9">
    <source>
        <dbReference type="PROSITE" id="PS50862"/>
    </source>
</evidence>
<accession>A0A2A3EFQ5</accession>
<sequence>MSNMPISKINKLSQLFQPVTATIATAKQTEIRSRSYENLLKYGLIKQVTTGMYAILPLGLRIFNKLTALVDNEMQKIGAQKLLLPALIPTHLWKKTDRFNNVTELFKIQDRAQRQYILSPTHEESICSILSTIGILSPKMLPLKLYQISNKWRDEMKPRLGFLRSREFIMKDLYTFDINLNNAQETYALVCNAYENIFKKIGIMYIKTIGDPGLIGGSISHEYHYVSDIGEDIVCICPSCQYSINKTICKDSYCPKCKNAFNEKTTAEVGHTFLLNTKYTIPLEVKIKINNKSIPLVMGCFGLGLSRIFTVMTELLSTKDELRWPKNLAPYTVCLIPPKAGSKEENKSQYIKEVMEILNQLNIDTILDDRTDLTIGKRFMHARITGFPYVIIIGKSIMNFPPLIEIHNINNSTNCEISLNDIPNYFNNEDIKL</sequence>
<dbReference type="Pfam" id="PF00587">
    <property type="entry name" value="tRNA-synt_2b"/>
    <property type="match status" value="1"/>
</dbReference>
<protein>
    <recommendedName>
        <fullName evidence="1">proline--tRNA ligase</fullName>
        <ecNumber evidence="1">6.1.1.15</ecNumber>
    </recommendedName>
    <alternativeName>
        <fullName evidence="7">Prolyl-tRNA synthetase</fullName>
    </alternativeName>
</protein>
<gene>
    <name evidence="10" type="ORF">APICC_10027</name>
</gene>
<dbReference type="GO" id="GO:0006433">
    <property type="term" value="P:prolyl-tRNA aminoacylation"/>
    <property type="evidence" value="ECO:0007669"/>
    <property type="project" value="InterPro"/>
</dbReference>
<dbReference type="InterPro" id="IPR002314">
    <property type="entry name" value="aa-tRNA-synt_IIb"/>
</dbReference>
<dbReference type="EMBL" id="KZ288271">
    <property type="protein sequence ID" value="PBC29821.1"/>
    <property type="molecule type" value="Genomic_DNA"/>
</dbReference>
<name>A0A2A3EFQ5_APICC</name>
<keyword evidence="4" id="KW-0067">ATP-binding</keyword>
<evidence type="ECO:0000256" key="6">
    <source>
        <dbReference type="ARBA" id="ARBA00023146"/>
    </source>
</evidence>
<organism evidence="10 11">
    <name type="scientific">Apis cerana cerana</name>
    <name type="common">Oriental honeybee</name>
    <dbReference type="NCBI Taxonomy" id="94128"/>
    <lineage>
        <taxon>Eukaryota</taxon>
        <taxon>Metazoa</taxon>
        <taxon>Ecdysozoa</taxon>
        <taxon>Arthropoda</taxon>
        <taxon>Hexapoda</taxon>
        <taxon>Insecta</taxon>
        <taxon>Pterygota</taxon>
        <taxon>Neoptera</taxon>
        <taxon>Endopterygota</taxon>
        <taxon>Hymenoptera</taxon>
        <taxon>Apocrita</taxon>
        <taxon>Aculeata</taxon>
        <taxon>Apoidea</taxon>
        <taxon>Anthophila</taxon>
        <taxon>Apidae</taxon>
        <taxon>Apis</taxon>
    </lineage>
</organism>
<dbReference type="GO" id="GO:0004827">
    <property type="term" value="F:proline-tRNA ligase activity"/>
    <property type="evidence" value="ECO:0007669"/>
    <property type="project" value="UniProtKB-EC"/>
</dbReference>
<dbReference type="GO" id="GO:0005524">
    <property type="term" value="F:ATP binding"/>
    <property type="evidence" value="ECO:0007669"/>
    <property type="project" value="UniProtKB-KW"/>
</dbReference>
<keyword evidence="11" id="KW-1185">Reference proteome</keyword>
<evidence type="ECO:0000256" key="1">
    <source>
        <dbReference type="ARBA" id="ARBA00012831"/>
    </source>
</evidence>
<keyword evidence="5" id="KW-0648">Protein biosynthesis</keyword>
<dbReference type="Gene3D" id="3.30.930.10">
    <property type="entry name" value="Bira Bifunctional Protein, Domain 2"/>
    <property type="match status" value="1"/>
</dbReference>
<evidence type="ECO:0000256" key="3">
    <source>
        <dbReference type="ARBA" id="ARBA00022741"/>
    </source>
</evidence>
<evidence type="ECO:0000256" key="8">
    <source>
        <dbReference type="ARBA" id="ARBA00047671"/>
    </source>
</evidence>
<dbReference type="PANTHER" id="PTHR42753">
    <property type="entry name" value="MITOCHONDRIAL RIBOSOME PROTEIN L39/PROLYL-TRNA LIGASE FAMILY MEMBER"/>
    <property type="match status" value="1"/>
</dbReference>
<keyword evidence="3" id="KW-0547">Nucleotide-binding</keyword>
<dbReference type="EC" id="6.1.1.15" evidence="1"/>
<comment type="catalytic activity">
    <reaction evidence="8">
        <text>tRNA(Pro) + L-proline + ATP = L-prolyl-tRNA(Pro) + AMP + diphosphate</text>
        <dbReference type="Rhea" id="RHEA:14305"/>
        <dbReference type="Rhea" id="RHEA-COMP:9700"/>
        <dbReference type="Rhea" id="RHEA-COMP:9702"/>
        <dbReference type="ChEBI" id="CHEBI:30616"/>
        <dbReference type="ChEBI" id="CHEBI:33019"/>
        <dbReference type="ChEBI" id="CHEBI:60039"/>
        <dbReference type="ChEBI" id="CHEBI:78442"/>
        <dbReference type="ChEBI" id="CHEBI:78532"/>
        <dbReference type="ChEBI" id="CHEBI:456215"/>
        <dbReference type="EC" id="6.1.1.15"/>
    </reaction>
</comment>
<dbReference type="InterPro" id="IPR036621">
    <property type="entry name" value="Anticodon-bd_dom_sf"/>
</dbReference>
<dbReference type="STRING" id="94128.A0A2A3EFQ5"/>
<dbReference type="AlphaFoldDB" id="A0A2A3EFQ5"/>
<dbReference type="PANTHER" id="PTHR42753:SF10">
    <property type="entry name" value="PROLINE--TRNA LIGASE, MITOCHONDRIAL-RELATED"/>
    <property type="match status" value="1"/>
</dbReference>
<dbReference type="InterPro" id="IPR004154">
    <property type="entry name" value="Anticodon-bd"/>
</dbReference>
<dbReference type="PROSITE" id="PS50862">
    <property type="entry name" value="AA_TRNA_LIGASE_II"/>
    <property type="match status" value="1"/>
</dbReference>
<dbReference type="Pfam" id="PF03129">
    <property type="entry name" value="HGTP_anticodon"/>
    <property type="match status" value="1"/>
</dbReference>
<dbReference type="OrthoDB" id="10267474at2759"/>
<evidence type="ECO:0000313" key="10">
    <source>
        <dbReference type="EMBL" id="PBC29821.1"/>
    </source>
</evidence>
<dbReference type="InterPro" id="IPR050062">
    <property type="entry name" value="Pro-tRNA_synthetase"/>
</dbReference>
<dbReference type="InterPro" id="IPR002316">
    <property type="entry name" value="Pro-tRNA-ligase_IIa"/>
</dbReference>
<dbReference type="GO" id="GO:0005739">
    <property type="term" value="C:mitochondrion"/>
    <property type="evidence" value="ECO:0007669"/>
    <property type="project" value="TreeGrafter"/>
</dbReference>
<evidence type="ECO:0000256" key="4">
    <source>
        <dbReference type="ARBA" id="ARBA00022840"/>
    </source>
</evidence>
<evidence type="ECO:0000256" key="7">
    <source>
        <dbReference type="ARBA" id="ARBA00029731"/>
    </source>
</evidence>
<evidence type="ECO:0000256" key="5">
    <source>
        <dbReference type="ARBA" id="ARBA00022917"/>
    </source>
</evidence>
<dbReference type="Proteomes" id="UP000242457">
    <property type="component" value="Unassembled WGS sequence"/>
</dbReference>
<keyword evidence="6 10" id="KW-0030">Aminoacyl-tRNA synthetase</keyword>